<reference evidence="1" key="1">
    <citation type="submission" date="2021-06" db="EMBL/GenBank/DDBJ databases">
        <authorList>
            <person name="Kallberg Y."/>
            <person name="Tangrot J."/>
            <person name="Rosling A."/>
        </authorList>
    </citation>
    <scope>NUCLEOTIDE SEQUENCE</scope>
    <source>
        <strain evidence="1">MA461A</strain>
    </source>
</reference>
<feature type="non-terminal residue" evidence="1">
    <location>
        <position position="257"/>
    </location>
</feature>
<protein>
    <submittedName>
        <fullName evidence="1">14456_t:CDS:1</fullName>
    </submittedName>
</protein>
<accession>A0ACA9S4J5</accession>
<sequence length="257" mass="29690">NYIEFGAEQVIIVRNDDTKKEVKKQIKGGGLVMTVFEAKGMEFSDVLLYNFFTDSPAGLKWRVIEGIRNFSHENHYILCSELKHLYVAVTRARQHIWIFDENDCPIRTYWERQGLVKVVGSKEEISTLPTLAKKSSSHEWNKRGKEFFEQKQFDQAILCFEKSGNEPHRKLANAWLLKQETEDSINSSDRVTVKSLFIRAALAFKDCSKPVQAATCYRNAEKYKEAGDIYCEWNMYTEAVIAYKDGGCFKTVIDLLQ</sequence>
<name>A0ACA9S4J5_9GLOM</name>
<comment type="caution">
    <text evidence="1">The sequence shown here is derived from an EMBL/GenBank/DDBJ whole genome shotgun (WGS) entry which is preliminary data.</text>
</comment>
<organism evidence="1 2">
    <name type="scientific">Racocetra persica</name>
    <dbReference type="NCBI Taxonomy" id="160502"/>
    <lineage>
        <taxon>Eukaryota</taxon>
        <taxon>Fungi</taxon>
        <taxon>Fungi incertae sedis</taxon>
        <taxon>Mucoromycota</taxon>
        <taxon>Glomeromycotina</taxon>
        <taxon>Glomeromycetes</taxon>
        <taxon>Diversisporales</taxon>
        <taxon>Gigasporaceae</taxon>
        <taxon>Racocetra</taxon>
    </lineage>
</organism>
<proteinExistence type="predicted"/>
<gene>
    <name evidence="1" type="ORF">RPERSI_LOCUS26655</name>
</gene>
<dbReference type="EMBL" id="CAJVQC010091674">
    <property type="protein sequence ID" value="CAG8826113.1"/>
    <property type="molecule type" value="Genomic_DNA"/>
</dbReference>
<evidence type="ECO:0000313" key="1">
    <source>
        <dbReference type="EMBL" id="CAG8826113.1"/>
    </source>
</evidence>
<evidence type="ECO:0000313" key="2">
    <source>
        <dbReference type="Proteomes" id="UP000789920"/>
    </source>
</evidence>
<feature type="non-terminal residue" evidence="1">
    <location>
        <position position="1"/>
    </location>
</feature>
<dbReference type="Proteomes" id="UP000789920">
    <property type="component" value="Unassembled WGS sequence"/>
</dbReference>
<keyword evidence="2" id="KW-1185">Reference proteome</keyword>